<gene>
    <name evidence="10" type="ORF">ATOP_18220</name>
</gene>
<keyword evidence="5 8" id="KW-1133">Transmembrane helix</keyword>
<keyword evidence="11" id="KW-1185">Reference proteome</keyword>
<protein>
    <recommendedName>
        <fullName evidence="9">TraD/TraG TraM recognition site domain-containing protein</fullName>
    </recommendedName>
</protein>
<dbReference type="CDD" id="cd01127">
    <property type="entry name" value="TrwB_TraG_TraD_VirD4"/>
    <property type="match status" value="2"/>
</dbReference>
<keyword evidence="6 8" id="KW-0472">Membrane</keyword>
<feature type="coiled-coil region" evidence="7">
    <location>
        <begin position="549"/>
        <end position="576"/>
    </location>
</feature>
<dbReference type="InterPro" id="IPR051539">
    <property type="entry name" value="T4SS-coupling_protein"/>
</dbReference>
<evidence type="ECO:0000313" key="10">
    <source>
        <dbReference type="EMBL" id="GJM56167.1"/>
    </source>
</evidence>
<comment type="subcellular location">
    <subcellularLocation>
        <location evidence="1">Cell membrane</location>
        <topology evidence="1">Multi-pass membrane protein</topology>
    </subcellularLocation>
</comment>
<sequence>MARDRLEAVERDLVENRSKNDLAQLDHVSNQDLRRAERNSAGANADASRTEALLWAVAALVVAAVIGTFASSAVAESAVQGRVLEVPDYIGNTMGDGLVYEYYEIDPAQQVVSGPYGDPSEVPEPAWHSDAVAEARVPRDGDGIQPVAIAAFSVVAAVGTYAAVCHLRLSSAWAGATSDFLLNDNEEDMHQLTPKELDGIYHWAPDAGASVPYECSALISHSFLSNSGLKKVEVAKRHKGDDPDRDIVAGMVVEDEEGRIATERVPMIDEPMAGRIFDRHAVGGTAVRSRLAEAVDGLPDNFLTRTVRRALDGSGVDRSVRRILDPTEVEVLGGGTLADEINAKWVMDPEEPQRPAGAYRVSTEDNHVMIVASTRTGKTQNYILPFLDVVRRQEKKPNLIVADMKGEIVTSLYASLEHSGYDIRQFNFFNEMHSNVINCLQICAEFMADGKGGQASSTMERITQCFFPKGKGDDTFWNDAASNCYQMCAWMLVDIVNRTDDRIRASEARGEIGASRAETLIDENWGALSFRNIYQFFRAMAGSQVQNPANAYKEIAKSMRAKAQRLEEEAAERTEETGLPCDPAVEDEVVRLRRTAAETEAAAENDPASRFWNGHESLDMMSVYCNALLSFPQNKVREQVGFANASISSMKDSEKTIASIYGVASTQMSQFKDENLARITSGRKSQNLDIYSFSFPRRISFRFESGYARRRHIRGRLCRFEAFRDRGLTEPMGPEYEHEEEVDSNGWVSYVWEGIMPDGPAYIRCRIFDGNRMQEVAEPVYFRFTKGWRTRNGGRIYVRTLFTDERVAEGGQLTEMTMVEDASGRRLLAEGRSMHRAEAFDCAMAVRHWDRVKERIAADEREGFFGTRQKIPAGVTVIDVPRVSETRVSYCERPKAVFFMTDLTKTHYLPILLIYLHQQFDANVSEAYVRKATQKPQVATLYILDEAGNLKSGTNGIPELATKFSLGLAQRQGFTMVFQTKEQLKSVYSGESDTIESNALVEILMGSKDNEFLKEMSERTGVKHVVRPTSATEDHNPAKLGGQVKNEFSLQKSVVEANVISVNALRTMTRGQCLVLDRGGYPIFNKLDTMMPPDHMSRQMKISDPHRRYTAFTLPSSSGPNDFSLDEATPDFYDEFDRVLWLASHMDEAVKAYCAYMGLDVVEYKNALDRDRDKVSRDVLQIAEHLVEERREELRGAGRDLPHYSRNRYDDVEYETSEREANEIHAAFDAKVVIAVDGEHDLKASHLVVLGPDGPGGVRPDIDGDLLCALAATLDHRDVRKALGAQESGREVSVEGTVVLERRRNPTDTAELAADDLERQMHEAFDLYEVTDDAIRWLCGPNAPTGAARGRLEGVFKHYCEVARPQVLGYDSLEEDGQDPFDVEYEDCEDA</sequence>
<dbReference type="PANTHER" id="PTHR37937">
    <property type="entry name" value="CONJUGATIVE TRANSFER: DNA TRANSPORT"/>
    <property type="match status" value="1"/>
</dbReference>
<evidence type="ECO:0000256" key="1">
    <source>
        <dbReference type="ARBA" id="ARBA00004651"/>
    </source>
</evidence>
<keyword evidence="7" id="KW-0175">Coiled coil</keyword>
<dbReference type="SUPFAM" id="SSF52540">
    <property type="entry name" value="P-loop containing nucleoside triphosphate hydrolases"/>
    <property type="match status" value="1"/>
</dbReference>
<feature type="domain" description="TraD/TraG TraM recognition site" evidence="9">
    <location>
        <begin position="941"/>
        <end position="1069"/>
    </location>
</feature>
<comment type="caution">
    <text evidence="10">The sequence shown here is derived from an EMBL/GenBank/DDBJ whole genome shotgun (WGS) entry which is preliminary data.</text>
</comment>
<dbReference type="PANTHER" id="PTHR37937:SF1">
    <property type="entry name" value="CONJUGATIVE TRANSFER: DNA TRANSPORT"/>
    <property type="match status" value="1"/>
</dbReference>
<evidence type="ECO:0000259" key="9">
    <source>
        <dbReference type="Pfam" id="PF12696"/>
    </source>
</evidence>
<evidence type="ECO:0000313" key="11">
    <source>
        <dbReference type="Proteomes" id="UP001055025"/>
    </source>
</evidence>
<dbReference type="InterPro" id="IPR032689">
    <property type="entry name" value="TraG-D_C"/>
</dbReference>
<evidence type="ECO:0000256" key="3">
    <source>
        <dbReference type="ARBA" id="ARBA00022475"/>
    </source>
</evidence>
<dbReference type="Pfam" id="PF12696">
    <property type="entry name" value="TraG-D_C"/>
    <property type="match status" value="1"/>
</dbReference>
<dbReference type="Gene3D" id="3.40.50.300">
    <property type="entry name" value="P-loop containing nucleotide triphosphate hydrolases"/>
    <property type="match status" value="1"/>
</dbReference>
<proteinExistence type="inferred from homology"/>
<evidence type="ECO:0000256" key="5">
    <source>
        <dbReference type="ARBA" id="ARBA00022989"/>
    </source>
</evidence>
<reference evidence="10" key="1">
    <citation type="journal article" date="2022" name="Int. J. Syst. Evol. Microbiol.">
        <title>Granulimonas faecalis gen. nov., sp. nov., and Leptogranulimonas caecicola gen. nov., sp. nov., novel lactate-producing Atopobiaceae bacteria isolated from mouse intestines, and an emended description of the family Atopobiaceae.</title>
        <authorList>
            <person name="Morinaga K."/>
            <person name="Kusada H."/>
            <person name="Sakamoto S."/>
            <person name="Murakami T."/>
            <person name="Toyoda A."/>
            <person name="Mori H."/>
            <person name="Meng X.Y."/>
            <person name="Takashino M."/>
            <person name="Murotomi K."/>
            <person name="Tamaki H."/>
        </authorList>
    </citation>
    <scope>NUCLEOTIDE SEQUENCE</scope>
    <source>
        <strain evidence="10">OPF53</strain>
    </source>
</reference>
<comment type="similarity">
    <text evidence="2">Belongs to the VirD4/TraG family.</text>
</comment>
<evidence type="ECO:0000256" key="6">
    <source>
        <dbReference type="ARBA" id="ARBA00023136"/>
    </source>
</evidence>
<organism evidence="10 11">
    <name type="scientific">Granulimonas faecalis</name>
    <dbReference type="NCBI Taxonomy" id="2894155"/>
    <lineage>
        <taxon>Bacteria</taxon>
        <taxon>Bacillati</taxon>
        <taxon>Actinomycetota</taxon>
        <taxon>Coriobacteriia</taxon>
        <taxon>Coriobacteriales</taxon>
        <taxon>Kribbibacteriaceae</taxon>
        <taxon>Granulimonas</taxon>
    </lineage>
</organism>
<dbReference type="GO" id="GO:0005886">
    <property type="term" value="C:plasma membrane"/>
    <property type="evidence" value="ECO:0007669"/>
    <property type="project" value="UniProtKB-SubCell"/>
</dbReference>
<dbReference type="InterPro" id="IPR027417">
    <property type="entry name" value="P-loop_NTPase"/>
</dbReference>
<dbReference type="RefSeq" id="WP_265591071.1">
    <property type="nucleotide sequence ID" value="NZ_BQKC01000002.1"/>
</dbReference>
<evidence type="ECO:0000256" key="8">
    <source>
        <dbReference type="SAM" id="Phobius"/>
    </source>
</evidence>
<name>A0AAV5B3U6_9ACTN</name>
<feature type="transmembrane region" description="Helical" evidence="8">
    <location>
        <begin position="52"/>
        <end position="75"/>
    </location>
</feature>
<dbReference type="Pfam" id="PF02534">
    <property type="entry name" value="T4SS-DNA_transf"/>
    <property type="match status" value="1"/>
</dbReference>
<evidence type="ECO:0000256" key="2">
    <source>
        <dbReference type="ARBA" id="ARBA00008806"/>
    </source>
</evidence>
<dbReference type="EMBL" id="BQKC01000002">
    <property type="protein sequence ID" value="GJM56167.1"/>
    <property type="molecule type" value="Genomic_DNA"/>
</dbReference>
<keyword evidence="3" id="KW-1003">Cell membrane</keyword>
<evidence type="ECO:0000256" key="4">
    <source>
        <dbReference type="ARBA" id="ARBA00022692"/>
    </source>
</evidence>
<evidence type="ECO:0000256" key="7">
    <source>
        <dbReference type="SAM" id="Coils"/>
    </source>
</evidence>
<accession>A0AAV5B3U6</accession>
<dbReference type="Proteomes" id="UP001055025">
    <property type="component" value="Unassembled WGS sequence"/>
</dbReference>
<keyword evidence="4 8" id="KW-0812">Transmembrane</keyword>
<dbReference type="InterPro" id="IPR003688">
    <property type="entry name" value="TraG/VirD4"/>
</dbReference>